<accession>A0AAJ6QX20</accession>
<dbReference type="KEGG" id="goe:100899515"/>
<dbReference type="PANTHER" id="PTHR33361:SF2">
    <property type="entry name" value="DUF885 DOMAIN-CONTAINING PROTEIN"/>
    <property type="match status" value="1"/>
</dbReference>
<organism evidence="1 2">
    <name type="scientific">Galendromus occidentalis</name>
    <name type="common">western predatory mite</name>
    <dbReference type="NCBI Taxonomy" id="34638"/>
    <lineage>
        <taxon>Eukaryota</taxon>
        <taxon>Metazoa</taxon>
        <taxon>Ecdysozoa</taxon>
        <taxon>Arthropoda</taxon>
        <taxon>Chelicerata</taxon>
        <taxon>Arachnida</taxon>
        <taxon>Acari</taxon>
        <taxon>Parasitiformes</taxon>
        <taxon>Mesostigmata</taxon>
        <taxon>Gamasina</taxon>
        <taxon>Phytoseioidea</taxon>
        <taxon>Phytoseiidae</taxon>
        <taxon>Typhlodrominae</taxon>
        <taxon>Galendromus</taxon>
    </lineage>
</organism>
<proteinExistence type="predicted"/>
<protein>
    <submittedName>
        <fullName evidence="2">Uncharacterized protein LOC100899515</fullName>
    </submittedName>
</protein>
<dbReference type="GeneID" id="100899515"/>
<reference evidence="2" key="1">
    <citation type="submission" date="2025-08" db="UniProtKB">
        <authorList>
            <consortium name="RefSeq"/>
        </authorList>
    </citation>
    <scope>IDENTIFICATION</scope>
</reference>
<name>A0AAJ6QX20_9ACAR</name>
<dbReference type="RefSeq" id="XP_003746668.1">
    <property type="nucleotide sequence ID" value="XM_003746620.2"/>
</dbReference>
<dbReference type="InterPro" id="IPR010281">
    <property type="entry name" value="DUF885"/>
</dbReference>
<evidence type="ECO:0000313" key="2">
    <source>
        <dbReference type="RefSeq" id="XP_003746668.1"/>
    </source>
</evidence>
<dbReference type="PANTHER" id="PTHR33361">
    <property type="entry name" value="GLR0591 PROTEIN"/>
    <property type="match status" value="1"/>
</dbReference>
<keyword evidence="1" id="KW-1185">Reference proteome</keyword>
<dbReference type="Proteomes" id="UP000694867">
    <property type="component" value="Unplaced"/>
</dbReference>
<dbReference type="AlphaFoldDB" id="A0AAJ6QX20"/>
<dbReference type="Pfam" id="PF05960">
    <property type="entry name" value="DUF885"/>
    <property type="match status" value="1"/>
</dbReference>
<gene>
    <name evidence="2" type="primary">LOC100899515</name>
</gene>
<sequence>MTSAAESELFEEFYSWRMEDSPELATMVGDHRYDDKLESYDLTTFEARRQKVESLLRRAKDIRAALTSVNIEVFIEMLQAYLDGHKTMSYVFPLCRMEGIHVDLIQTVSYMKFENEEDFDKLARRLEAAVEQIDGIMSVMTLGIKHKLTMHSVSMEKVAEAIKRLATTDPTGTMYYRPVQEYKGELSDGIKQKLVKSIEKLQAALDKLAVFVENIYVPSCRPDIDIVSVGGEAYYQQCLNFHLGCVMTPQEVHDIGLREVERINGEILKDIKNRGSTLTPKEYGDQMREDPKFLLNSAEDIKKRYEEILEERIQPQLHRYFRKLPEAKLRLVLVDESRAAGPAAFYIQGSMDGSRPGTFYINGCDPHRTPSYILPALALHEANPGHHLQGSRMLETPDLPKFRLLMEDRKYSEMPTHFPIHTAYTEGWGLYCEYLGHEMGVYRDAHERYGHYSQELLRACRLVVDTGMHAFKWPRERAIAYLEENTGATHAEIVSEIDRYISWPGQACGYKIGEIELKRLRSEAENILGNKFDIRDFHEVVMNNVGTMAFLGKAVDHYIKTTSAL</sequence>
<evidence type="ECO:0000313" key="1">
    <source>
        <dbReference type="Proteomes" id="UP000694867"/>
    </source>
</evidence>